<sequence length="508" mass="58573">MMNSKKYKRINNLIDTVLLVRPSAVGKKEFPFGLLYVGTALKQKGYKVKIIDLHDNSQLEDKITDILLNSSNTMLGISALSPQYHWVKELTLKIKKILPRTPIVIGGHITVMHEMILNKTGVDYVCLGEGEELLPELIGKINKNESVDDVLGIAYKKGDEIYKTGFRPLIKDFITPDYDLIDVSRYLIHPSKDFFFSRSREYGNQAKDSDKLAAVMFSRGCVGGCAFCYRHLPGFRQSSVDWSWNNLMLLHNKYGVKYFRIDDELFTNDPKWFNDFYKKVVNSKINILFRISGLRADSVNDEFLSKLKKMGCIAINYGIESGSQKILDNMNKRTTVAQNHFAIKKTIDHGMKVMAYVMFGYEGETRATLRETLDLLLGTDVGPEEVSAFYTVPLPGSKLYQDCLKKGLIKDQESFVDGLHDKVANQHSRYLVELGEVSREELFGFEKKFYFLLNLKKIFSVNSLIFKIIYKIVFWIPYESRINNMFVLGQKILRKVYNYFYDNEKRKT</sequence>
<reference evidence="10 11" key="1">
    <citation type="submission" date="2017-09" db="EMBL/GenBank/DDBJ databases">
        <title>Depth-based differentiation of microbial function through sediment-hosted aquifers and enrichment of novel symbionts in the deep terrestrial subsurface.</title>
        <authorList>
            <person name="Probst A.J."/>
            <person name="Ladd B."/>
            <person name="Jarett J.K."/>
            <person name="Geller-Mcgrath D.E."/>
            <person name="Sieber C.M."/>
            <person name="Emerson J.B."/>
            <person name="Anantharaman K."/>
            <person name="Thomas B.C."/>
            <person name="Malmstrom R."/>
            <person name="Stieglmeier M."/>
            <person name="Klingl A."/>
            <person name="Woyke T."/>
            <person name="Ryan C.M."/>
            <person name="Banfield J.F."/>
        </authorList>
    </citation>
    <scope>NUCLEOTIDE SEQUENCE [LARGE SCALE GENOMIC DNA]</scope>
    <source>
        <strain evidence="10">CG11_big_fil_rev_8_21_14_0_20_39_10</strain>
    </source>
</reference>
<evidence type="ECO:0000256" key="4">
    <source>
        <dbReference type="ARBA" id="ARBA00022691"/>
    </source>
</evidence>
<organism evidence="10 11">
    <name type="scientific">Candidatus Falkowbacteria bacterium CG11_big_fil_rev_8_21_14_0_20_39_10</name>
    <dbReference type="NCBI Taxonomy" id="1974570"/>
    <lineage>
        <taxon>Bacteria</taxon>
        <taxon>Candidatus Falkowiibacteriota</taxon>
    </lineage>
</organism>
<dbReference type="InterPro" id="IPR058240">
    <property type="entry name" value="rSAM_sf"/>
</dbReference>
<keyword evidence="4" id="KW-0949">S-adenosyl-L-methionine</keyword>
<evidence type="ECO:0000256" key="5">
    <source>
        <dbReference type="ARBA" id="ARBA00022723"/>
    </source>
</evidence>
<comment type="caution">
    <text evidence="10">The sequence shown here is derived from an EMBL/GenBank/DDBJ whole genome shotgun (WGS) entry which is preliminary data.</text>
</comment>
<dbReference type="GO" id="GO:0003824">
    <property type="term" value="F:catalytic activity"/>
    <property type="evidence" value="ECO:0007669"/>
    <property type="project" value="InterPro"/>
</dbReference>
<feature type="domain" description="Radical SAM core" evidence="9">
    <location>
        <begin position="207"/>
        <end position="446"/>
    </location>
</feature>
<dbReference type="InterPro" id="IPR036724">
    <property type="entry name" value="Cobalamin-bd_sf"/>
</dbReference>
<keyword evidence="3" id="KW-0808">Transferase</keyword>
<dbReference type="GO" id="GO:0031419">
    <property type="term" value="F:cobalamin binding"/>
    <property type="evidence" value="ECO:0007669"/>
    <property type="project" value="InterPro"/>
</dbReference>
<dbReference type="InterPro" id="IPR051198">
    <property type="entry name" value="BchE-like"/>
</dbReference>
<dbReference type="SUPFAM" id="SSF52242">
    <property type="entry name" value="Cobalamin (vitamin B12)-binding domain"/>
    <property type="match status" value="1"/>
</dbReference>
<protein>
    <submittedName>
        <fullName evidence="10">Uncharacterized protein</fullName>
    </submittedName>
</protein>
<feature type="domain" description="B12-binding" evidence="8">
    <location>
        <begin position="14"/>
        <end position="148"/>
    </location>
</feature>
<dbReference type="Gene3D" id="3.80.30.20">
    <property type="entry name" value="tm_1862 like domain"/>
    <property type="match status" value="1"/>
</dbReference>
<dbReference type="AlphaFoldDB" id="A0A2M6K8L9"/>
<dbReference type="PROSITE" id="PS51918">
    <property type="entry name" value="RADICAL_SAM"/>
    <property type="match status" value="1"/>
</dbReference>
<evidence type="ECO:0000256" key="3">
    <source>
        <dbReference type="ARBA" id="ARBA00022679"/>
    </source>
</evidence>
<keyword evidence="5" id="KW-0479">Metal-binding</keyword>
<evidence type="ECO:0000256" key="7">
    <source>
        <dbReference type="ARBA" id="ARBA00023014"/>
    </source>
</evidence>
<dbReference type="CDD" id="cd02068">
    <property type="entry name" value="radical_SAM_B12_BD"/>
    <property type="match status" value="1"/>
</dbReference>
<evidence type="ECO:0000259" key="8">
    <source>
        <dbReference type="PROSITE" id="PS51332"/>
    </source>
</evidence>
<dbReference type="SFLD" id="SFLDS00029">
    <property type="entry name" value="Radical_SAM"/>
    <property type="match status" value="1"/>
</dbReference>
<dbReference type="InterPro" id="IPR006158">
    <property type="entry name" value="Cobalamin-bd"/>
</dbReference>
<dbReference type="InterPro" id="IPR007197">
    <property type="entry name" value="rSAM"/>
</dbReference>
<dbReference type="InterPro" id="IPR006638">
    <property type="entry name" value="Elp3/MiaA/NifB-like_rSAM"/>
</dbReference>
<dbReference type="SFLD" id="SFLDG01123">
    <property type="entry name" value="methyltransferase_(Class_B)"/>
    <property type="match status" value="1"/>
</dbReference>
<dbReference type="Gene3D" id="3.40.50.280">
    <property type="entry name" value="Cobalamin-binding domain"/>
    <property type="match status" value="1"/>
</dbReference>
<name>A0A2M6K8L9_9BACT</name>
<evidence type="ECO:0000313" key="10">
    <source>
        <dbReference type="EMBL" id="PIR12979.1"/>
    </source>
</evidence>
<accession>A0A2M6K8L9</accession>
<dbReference type="SFLD" id="SFLDG01082">
    <property type="entry name" value="B12-binding_domain_containing"/>
    <property type="match status" value="1"/>
</dbReference>
<proteinExistence type="predicted"/>
<dbReference type="GO" id="GO:0046872">
    <property type="term" value="F:metal ion binding"/>
    <property type="evidence" value="ECO:0007669"/>
    <property type="project" value="UniProtKB-KW"/>
</dbReference>
<dbReference type="SMART" id="SM00729">
    <property type="entry name" value="Elp3"/>
    <property type="match status" value="1"/>
</dbReference>
<gene>
    <name evidence="10" type="ORF">COV49_03685</name>
</gene>
<evidence type="ECO:0000256" key="6">
    <source>
        <dbReference type="ARBA" id="ARBA00023004"/>
    </source>
</evidence>
<keyword evidence="6" id="KW-0408">Iron</keyword>
<evidence type="ECO:0000259" key="9">
    <source>
        <dbReference type="PROSITE" id="PS51918"/>
    </source>
</evidence>
<dbReference type="SUPFAM" id="SSF102114">
    <property type="entry name" value="Radical SAM enzymes"/>
    <property type="match status" value="1"/>
</dbReference>
<dbReference type="Pfam" id="PF02310">
    <property type="entry name" value="B12-binding"/>
    <property type="match status" value="1"/>
</dbReference>
<comment type="cofactor">
    <cofactor evidence="1">
        <name>[4Fe-4S] cluster</name>
        <dbReference type="ChEBI" id="CHEBI:49883"/>
    </cofactor>
</comment>
<keyword evidence="2" id="KW-0489">Methyltransferase</keyword>
<evidence type="ECO:0000256" key="1">
    <source>
        <dbReference type="ARBA" id="ARBA00001966"/>
    </source>
</evidence>
<evidence type="ECO:0000256" key="2">
    <source>
        <dbReference type="ARBA" id="ARBA00022603"/>
    </source>
</evidence>
<dbReference type="Pfam" id="PF04055">
    <property type="entry name" value="Radical_SAM"/>
    <property type="match status" value="1"/>
</dbReference>
<dbReference type="EMBL" id="PCWW01000063">
    <property type="protein sequence ID" value="PIR12979.1"/>
    <property type="molecule type" value="Genomic_DNA"/>
</dbReference>
<dbReference type="PANTHER" id="PTHR43409:SF7">
    <property type="entry name" value="BLL1977 PROTEIN"/>
    <property type="match status" value="1"/>
</dbReference>
<evidence type="ECO:0000313" key="11">
    <source>
        <dbReference type="Proteomes" id="UP000230869"/>
    </source>
</evidence>
<dbReference type="PROSITE" id="PS51332">
    <property type="entry name" value="B12_BINDING"/>
    <property type="match status" value="1"/>
</dbReference>
<dbReference type="InterPro" id="IPR034466">
    <property type="entry name" value="Methyltransferase_Class_B"/>
</dbReference>
<dbReference type="InterPro" id="IPR023404">
    <property type="entry name" value="rSAM_horseshoe"/>
</dbReference>
<keyword evidence="7" id="KW-0411">Iron-sulfur</keyword>
<dbReference type="Proteomes" id="UP000230869">
    <property type="component" value="Unassembled WGS sequence"/>
</dbReference>
<dbReference type="GO" id="GO:0051539">
    <property type="term" value="F:4 iron, 4 sulfur cluster binding"/>
    <property type="evidence" value="ECO:0007669"/>
    <property type="project" value="UniProtKB-KW"/>
</dbReference>
<dbReference type="PANTHER" id="PTHR43409">
    <property type="entry name" value="ANAEROBIC MAGNESIUM-PROTOPORPHYRIN IX MONOMETHYL ESTER CYCLASE-RELATED"/>
    <property type="match status" value="1"/>
</dbReference>